<dbReference type="STRING" id="135208.A0A4Y9ZI22"/>
<proteinExistence type="predicted"/>
<accession>A0A4Y9ZI22</accession>
<name>A0A4Y9ZI22_9AGAM</name>
<organism evidence="2 3">
    <name type="scientific">Hericium alpestre</name>
    <dbReference type="NCBI Taxonomy" id="135208"/>
    <lineage>
        <taxon>Eukaryota</taxon>
        <taxon>Fungi</taxon>
        <taxon>Dikarya</taxon>
        <taxon>Basidiomycota</taxon>
        <taxon>Agaricomycotina</taxon>
        <taxon>Agaricomycetes</taxon>
        <taxon>Russulales</taxon>
        <taxon>Hericiaceae</taxon>
        <taxon>Hericium</taxon>
    </lineage>
</organism>
<dbReference type="EMBL" id="SFCI01002824">
    <property type="protein sequence ID" value="TFY73473.1"/>
    <property type="molecule type" value="Genomic_DNA"/>
</dbReference>
<evidence type="ECO:0000313" key="2">
    <source>
        <dbReference type="EMBL" id="TFY73473.1"/>
    </source>
</evidence>
<dbReference type="InterPro" id="IPR036691">
    <property type="entry name" value="Endo/exonu/phosph_ase_sf"/>
</dbReference>
<dbReference type="OrthoDB" id="3261136at2759"/>
<dbReference type="InterPro" id="IPR005135">
    <property type="entry name" value="Endo/exonuclease/phosphatase"/>
</dbReference>
<dbReference type="Gene3D" id="3.60.10.10">
    <property type="entry name" value="Endonuclease/exonuclease/phosphatase"/>
    <property type="match status" value="1"/>
</dbReference>
<comment type="caution">
    <text evidence="2">The sequence shown here is derived from an EMBL/GenBank/DDBJ whole genome shotgun (WGS) entry which is preliminary data.</text>
</comment>
<feature type="domain" description="Endonuclease/exonuclease/phosphatase" evidence="1">
    <location>
        <begin position="39"/>
        <end position="172"/>
    </location>
</feature>
<dbReference type="AlphaFoldDB" id="A0A4Y9ZI22"/>
<dbReference type="SUPFAM" id="SSF56219">
    <property type="entry name" value="DNase I-like"/>
    <property type="match status" value="1"/>
</dbReference>
<dbReference type="GO" id="GO:0003824">
    <property type="term" value="F:catalytic activity"/>
    <property type="evidence" value="ECO:0007669"/>
    <property type="project" value="InterPro"/>
</dbReference>
<evidence type="ECO:0000259" key="1">
    <source>
        <dbReference type="Pfam" id="PF14529"/>
    </source>
</evidence>
<dbReference type="Proteomes" id="UP000298061">
    <property type="component" value="Unassembled WGS sequence"/>
</dbReference>
<evidence type="ECO:0000313" key="3">
    <source>
        <dbReference type="Proteomes" id="UP000298061"/>
    </source>
</evidence>
<dbReference type="Pfam" id="PF14529">
    <property type="entry name" value="Exo_endo_phos_2"/>
    <property type="match status" value="1"/>
</dbReference>
<keyword evidence="3" id="KW-1185">Reference proteome</keyword>
<reference evidence="2 3" key="1">
    <citation type="submission" date="2019-02" db="EMBL/GenBank/DDBJ databases">
        <title>Genome sequencing of the rare red list fungi Hericium alpestre (H. flagellum).</title>
        <authorList>
            <person name="Buettner E."/>
            <person name="Kellner H."/>
        </authorList>
    </citation>
    <scope>NUCLEOTIDE SEQUENCE [LARGE SCALE GENOMIC DNA]</scope>
    <source>
        <strain evidence="2 3">DSM 108284</strain>
    </source>
</reference>
<gene>
    <name evidence="2" type="ORF">EWM64_g10538</name>
</gene>
<sequence>MLESVYDDKVDVVCIQEPYIDFRDTSRANPHCNETITLIIINVYFNQEHDRTLVILHDYMKWAAEQPQQQCECTYYIILGDFNRHSPAWDEAHNKHLFTRPNLDAADALLRFMADCDMRMALPRYIPTLRSFSTENLTRPDNVWVSAELLPRTDHCEVLPELQPPKTDHFPIITEVCLRFDVQEIEPRRNFRMTDWKEFNKILSREFTLLGQPVEYSAGEKDQFIVKLGAFMDTIQHVVEQEVPLSRPTPYSKHWWS</sequence>
<protein>
    <recommendedName>
        <fullName evidence="1">Endonuclease/exonuclease/phosphatase domain-containing protein</fullName>
    </recommendedName>
</protein>